<dbReference type="AlphaFoldDB" id="A0AAW1X6U9"/>
<reference evidence="2 3" key="1">
    <citation type="journal article" date="2023" name="G3 (Bethesda)">
        <title>A chromosome-length genome assembly and annotation of blackberry (Rubus argutus, cv. 'Hillquist').</title>
        <authorList>
            <person name="Bruna T."/>
            <person name="Aryal R."/>
            <person name="Dudchenko O."/>
            <person name="Sargent D.J."/>
            <person name="Mead D."/>
            <person name="Buti M."/>
            <person name="Cavallini A."/>
            <person name="Hytonen T."/>
            <person name="Andres J."/>
            <person name="Pham M."/>
            <person name="Weisz D."/>
            <person name="Mascagni F."/>
            <person name="Usai G."/>
            <person name="Natali L."/>
            <person name="Bassil N."/>
            <person name="Fernandez G.E."/>
            <person name="Lomsadze A."/>
            <person name="Armour M."/>
            <person name="Olukolu B."/>
            <person name="Poorten T."/>
            <person name="Britton C."/>
            <person name="Davik J."/>
            <person name="Ashrafi H."/>
            <person name="Aiden E.L."/>
            <person name="Borodovsky M."/>
            <person name="Worthington M."/>
        </authorList>
    </citation>
    <scope>NUCLEOTIDE SEQUENCE [LARGE SCALE GENOMIC DNA]</scope>
    <source>
        <strain evidence="2">PI 553951</strain>
    </source>
</reference>
<feature type="region of interest" description="Disordered" evidence="1">
    <location>
        <begin position="1"/>
        <end position="29"/>
    </location>
</feature>
<gene>
    <name evidence="2" type="ORF">M0R45_018627</name>
</gene>
<dbReference type="Proteomes" id="UP001457282">
    <property type="component" value="Unassembled WGS sequence"/>
</dbReference>
<accession>A0AAW1X6U9</accession>
<evidence type="ECO:0000256" key="1">
    <source>
        <dbReference type="SAM" id="MobiDB-lite"/>
    </source>
</evidence>
<feature type="region of interest" description="Disordered" evidence="1">
    <location>
        <begin position="86"/>
        <end position="105"/>
    </location>
</feature>
<protein>
    <submittedName>
        <fullName evidence="2">Uncharacterized protein</fullName>
    </submittedName>
</protein>
<keyword evidence="3" id="KW-1185">Reference proteome</keyword>
<evidence type="ECO:0000313" key="2">
    <source>
        <dbReference type="EMBL" id="KAK9931350.1"/>
    </source>
</evidence>
<feature type="compositionally biased region" description="Acidic residues" evidence="1">
    <location>
        <begin position="1"/>
        <end position="18"/>
    </location>
</feature>
<comment type="caution">
    <text evidence="2">The sequence shown here is derived from an EMBL/GenBank/DDBJ whole genome shotgun (WGS) entry which is preliminary data.</text>
</comment>
<sequence length="425" mass="47066">MLSLDPDDFLADVAEDREDSPSLPFPATEKVAEEEELEWLSNKDAFPAVRNVHARGGATKPYCQRPAAEPPCLCLGGQSRHWQNPIAANAEPQKPRRGRRSPWHSTSYVKPVGIVISPGRFALKTVPKWRELRDSAHIVGLQRPRSGGMVLSDGRPYVMPVGLGTSLGGFAPSTALQIAPTFSNKLHSNAHRKVMQIRKQKYGTVSKPADKCVATSALTKSKKNLFPAVTTVNILEQPSRSVIAEEQSPVSVLENSSNSSTTFMSFSGPLKLPQQPPSKFLRQQLLFCNRPNNHNQEDTTKVEIERNSTILKSSFGTLEPPYKAPSEVLGQQQLVSYQPNNKRKKKDTAEVEIEGNSTTFMSSCGTLEPPHQAPSKFLDQQQLFYNQPNKKRNNKNTAKVETAVKPVDKCTTTLMKVEQRLIPSC</sequence>
<name>A0AAW1X6U9_RUBAR</name>
<organism evidence="2 3">
    <name type="scientific">Rubus argutus</name>
    <name type="common">Southern blackberry</name>
    <dbReference type="NCBI Taxonomy" id="59490"/>
    <lineage>
        <taxon>Eukaryota</taxon>
        <taxon>Viridiplantae</taxon>
        <taxon>Streptophyta</taxon>
        <taxon>Embryophyta</taxon>
        <taxon>Tracheophyta</taxon>
        <taxon>Spermatophyta</taxon>
        <taxon>Magnoliopsida</taxon>
        <taxon>eudicotyledons</taxon>
        <taxon>Gunneridae</taxon>
        <taxon>Pentapetalae</taxon>
        <taxon>rosids</taxon>
        <taxon>fabids</taxon>
        <taxon>Rosales</taxon>
        <taxon>Rosaceae</taxon>
        <taxon>Rosoideae</taxon>
        <taxon>Rosoideae incertae sedis</taxon>
        <taxon>Rubus</taxon>
    </lineage>
</organism>
<evidence type="ECO:0000313" key="3">
    <source>
        <dbReference type="Proteomes" id="UP001457282"/>
    </source>
</evidence>
<proteinExistence type="predicted"/>
<dbReference type="EMBL" id="JBEDUW010000004">
    <property type="protein sequence ID" value="KAK9931350.1"/>
    <property type="molecule type" value="Genomic_DNA"/>
</dbReference>